<dbReference type="PANTHER" id="PTHR37835:SF1">
    <property type="entry name" value="ALPHA-CLOSTRIPAIN"/>
    <property type="match status" value="1"/>
</dbReference>
<evidence type="ECO:0000256" key="2">
    <source>
        <dbReference type="SAM" id="SignalP"/>
    </source>
</evidence>
<dbReference type="Pfam" id="PF03415">
    <property type="entry name" value="Peptidase_C11"/>
    <property type="match status" value="1"/>
</dbReference>
<keyword evidence="2" id="KW-0732">Signal</keyword>
<evidence type="ECO:0000313" key="3">
    <source>
        <dbReference type="EMBL" id="SHH41925.1"/>
    </source>
</evidence>
<dbReference type="RefSeq" id="WP_072725872.1">
    <property type="nucleotide sequence ID" value="NZ_FQXH01000024.1"/>
</dbReference>
<gene>
    <name evidence="3" type="ORF">SAMN02744040_01902</name>
</gene>
<sequence length="501" mass="57133">MGKKRILALGLALMTSLFFTTPNVVKAEEISKAKKPITIMYYCDADNDLEWSLLSDVEEMKKGIKTDEINLIALIDRSEDYTSNKSVLGEDFSDTRLYEIKPGEVKRIDGGSQFPEITTNSTDFEANMGDAHTLKNFIDYCKERYPADKYVLILSNHGGGPKTDDEAEQRKQICVDESNDMDVLYTGEISDVLTKDQSVDVFGLDACLMGNAEFAYQFHKGNGGFEADVMVGSAPTEWGDGWKYDKILDRLQTKDGDNGEEDTTFGGKEKYYSPKTVTAAQIGGIIVEEQRDSCEGVVTDQSLACYDMSKIKRVKNAVDDLARAIKDEKAKIENVRGKMNNPKIMHYFNSEKQREQILYPFFDLYDLAQKIRQSKDFNDDIKDKAKKVMTKVDNMVLYSYGGESYKGFKDGKNGLSIFFPSGDSKIFANRSFHKHFEYQYWYSPLDLTPYLQLGDKCYGKLKWCQDGLDEEINKVGNWFELLDSWYDDDNSFLGGYNEYQW</sequence>
<feature type="chain" id="PRO_5009913788" evidence="2">
    <location>
        <begin position="28"/>
        <end position="501"/>
    </location>
</feature>
<dbReference type="InterPro" id="IPR005077">
    <property type="entry name" value="Peptidase_C11"/>
</dbReference>
<keyword evidence="1" id="KW-0175">Coiled coil</keyword>
<dbReference type="STRING" id="1123350.SAMN02744040_01902"/>
<dbReference type="Gene3D" id="3.40.50.11970">
    <property type="match status" value="1"/>
</dbReference>
<dbReference type="NCBIfam" id="TIGR02806">
    <property type="entry name" value="clostrip"/>
    <property type="match status" value="1"/>
</dbReference>
<accession>A0A1M5STS2</accession>
<reference evidence="4" key="1">
    <citation type="submission" date="2016-11" db="EMBL/GenBank/DDBJ databases">
        <authorList>
            <person name="Varghese N."/>
            <person name="Submissions S."/>
        </authorList>
    </citation>
    <scope>NUCLEOTIDE SEQUENCE [LARGE SCALE GENOMIC DNA]</scope>
    <source>
        <strain evidence="4">DSM 15285</strain>
    </source>
</reference>
<evidence type="ECO:0000313" key="4">
    <source>
        <dbReference type="Proteomes" id="UP000242520"/>
    </source>
</evidence>
<feature type="signal peptide" evidence="2">
    <location>
        <begin position="1"/>
        <end position="27"/>
    </location>
</feature>
<proteinExistence type="predicted"/>
<protein>
    <submittedName>
        <fullName evidence="3">Clostripain Cysteine peptidase. MEROPS family C11</fullName>
    </submittedName>
</protein>
<evidence type="ECO:0000256" key="1">
    <source>
        <dbReference type="SAM" id="Coils"/>
    </source>
</evidence>
<dbReference type="Proteomes" id="UP000242520">
    <property type="component" value="Unassembled WGS sequence"/>
</dbReference>
<dbReference type="AlphaFoldDB" id="A0A1M5STS2"/>
<name>A0A1M5STS2_9FIRM</name>
<dbReference type="EMBL" id="FQXH01000024">
    <property type="protein sequence ID" value="SHH41925.1"/>
    <property type="molecule type" value="Genomic_DNA"/>
</dbReference>
<dbReference type="OrthoDB" id="5507507at2"/>
<dbReference type="PANTHER" id="PTHR37835">
    <property type="entry name" value="ALPHA-CLOSTRIPAIN"/>
    <property type="match status" value="1"/>
</dbReference>
<dbReference type="InterPro" id="IPR014173">
    <property type="entry name" value="Pept_C11_CLOspp"/>
</dbReference>
<feature type="coiled-coil region" evidence="1">
    <location>
        <begin position="311"/>
        <end position="338"/>
    </location>
</feature>
<keyword evidence="4" id="KW-1185">Reference proteome</keyword>
<organism evidence="3 4">
    <name type="scientific">Tepidibacter thalassicus DSM 15285</name>
    <dbReference type="NCBI Taxonomy" id="1123350"/>
    <lineage>
        <taxon>Bacteria</taxon>
        <taxon>Bacillati</taxon>
        <taxon>Bacillota</taxon>
        <taxon>Clostridia</taxon>
        <taxon>Peptostreptococcales</taxon>
        <taxon>Peptostreptococcaceae</taxon>
        <taxon>Tepidibacter</taxon>
    </lineage>
</organism>